<dbReference type="SUPFAM" id="SSF51735">
    <property type="entry name" value="NAD(P)-binding Rossmann-fold domains"/>
    <property type="match status" value="1"/>
</dbReference>
<evidence type="ECO:0000256" key="1">
    <source>
        <dbReference type="ARBA" id="ARBA00022598"/>
    </source>
</evidence>
<evidence type="ECO:0000256" key="3">
    <source>
        <dbReference type="ARBA" id="ARBA00022840"/>
    </source>
</evidence>
<feature type="domain" description="ATP-grasp" evidence="5">
    <location>
        <begin position="100"/>
        <end position="290"/>
    </location>
</feature>
<dbReference type="PROSITE" id="PS50975">
    <property type="entry name" value="ATP_GRASP"/>
    <property type="match status" value="1"/>
</dbReference>
<evidence type="ECO:0000313" key="6">
    <source>
        <dbReference type="EMBL" id="MFC6008446.1"/>
    </source>
</evidence>
<dbReference type="SUPFAM" id="SSF56059">
    <property type="entry name" value="Glutathione synthetase ATP-binding domain-like"/>
    <property type="match status" value="1"/>
</dbReference>
<evidence type="ECO:0000313" key="7">
    <source>
        <dbReference type="Proteomes" id="UP001596189"/>
    </source>
</evidence>
<dbReference type="EMBL" id="JBHSRD010000004">
    <property type="protein sequence ID" value="MFC6008446.1"/>
    <property type="molecule type" value="Genomic_DNA"/>
</dbReference>
<dbReference type="InterPro" id="IPR011761">
    <property type="entry name" value="ATP-grasp"/>
</dbReference>
<evidence type="ECO:0000259" key="5">
    <source>
        <dbReference type="PROSITE" id="PS50975"/>
    </source>
</evidence>
<keyword evidence="7" id="KW-1185">Reference proteome</keyword>
<dbReference type="Gene3D" id="3.30.470.20">
    <property type="entry name" value="ATP-grasp fold, B domain"/>
    <property type="match status" value="1"/>
</dbReference>
<comment type="caution">
    <text evidence="6">The sequence shown here is derived from an EMBL/GenBank/DDBJ whole genome shotgun (WGS) entry which is preliminary data.</text>
</comment>
<name>A0ABW1JHT6_9ACTN</name>
<organism evidence="6 7">
    <name type="scientific">Angustibacter luteus</name>
    <dbReference type="NCBI Taxonomy" id="658456"/>
    <lineage>
        <taxon>Bacteria</taxon>
        <taxon>Bacillati</taxon>
        <taxon>Actinomycetota</taxon>
        <taxon>Actinomycetes</taxon>
        <taxon>Kineosporiales</taxon>
        <taxon>Kineosporiaceae</taxon>
    </lineage>
</organism>
<dbReference type="InterPro" id="IPR036291">
    <property type="entry name" value="NAD(P)-bd_dom_sf"/>
</dbReference>
<evidence type="ECO:0000256" key="4">
    <source>
        <dbReference type="PROSITE-ProRule" id="PRU00409"/>
    </source>
</evidence>
<dbReference type="RefSeq" id="WP_345714856.1">
    <property type="nucleotide sequence ID" value="NZ_BAABFP010000002.1"/>
</dbReference>
<keyword evidence="2 4" id="KW-0547">Nucleotide-binding</keyword>
<sequence>MTTAASTTASTVAVTGAGGPAGVNVVLELTRLGHRVLALDTDPWATGLALADVGAIVPRGDAPGYAQAVVQECAQAGATTLICTVVEEYPALHAAAPDLQAAGIASWIPSPQTTTACADKGEFAASLQAAGVAHPHTSTVVVGDGPWVVKPRTGRGSRDVTITADRASAERALEALAGSGIVQQQVIGREWTADCLTDRTGRVLAVVPRWRVETKAGISTKGETFHDPAVVALVTATLHAVGLTGVANAQGFVTDDVPVAVEVNPRFSGGLSLSLAAGADLVGGYVELMLDPDASIAPDRLTWQPGRRMQRYFEAVYSGGEEPVSTAEAR</sequence>
<evidence type="ECO:0000256" key="2">
    <source>
        <dbReference type="ARBA" id="ARBA00022741"/>
    </source>
</evidence>
<accession>A0ABW1JHT6</accession>
<proteinExistence type="predicted"/>
<keyword evidence="1" id="KW-0436">Ligase</keyword>
<protein>
    <submittedName>
        <fullName evidence="6">ATP-grasp domain-containing protein</fullName>
    </submittedName>
</protein>
<keyword evidence="3 4" id="KW-0067">ATP-binding</keyword>
<reference evidence="7" key="1">
    <citation type="journal article" date="2019" name="Int. J. Syst. Evol. Microbiol.">
        <title>The Global Catalogue of Microorganisms (GCM) 10K type strain sequencing project: providing services to taxonomists for standard genome sequencing and annotation.</title>
        <authorList>
            <consortium name="The Broad Institute Genomics Platform"/>
            <consortium name="The Broad Institute Genome Sequencing Center for Infectious Disease"/>
            <person name="Wu L."/>
            <person name="Ma J."/>
        </authorList>
    </citation>
    <scope>NUCLEOTIDE SEQUENCE [LARGE SCALE GENOMIC DNA]</scope>
    <source>
        <strain evidence="7">KACC 14249</strain>
    </source>
</reference>
<dbReference type="InterPro" id="IPR052032">
    <property type="entry name" value="ATP-dep_AA_Ligase"/>
</dbReference>
<dbReference type="Proteomes" id="UP001596189">
    <property type="component" value="Unassembled WGS sequence"/>
</dbReference>
<dbReference type="PANTHER" id="PTHR43585">
    <property type="entry name" value="FUMIPYRROLE BIOSYNTHESIS PROTEIN C"/>
    <property type="match status" value="1"/>
</dbReference>
<dbReference type="Pfam" id="PF15632">
    <property type="entry name" value="ATPgrasp_Ter"/>
    <property type="match status" value="1"/>
</dbReference>
<dbReference type="Gene3D" id="3.40.50.20">
    <property type="match status" value="1"/>
</dbReference>
<dbReference type="PANTHER" id="PTHR43585:SF2">
    <property type="entry name" value="ATP-GRASP ENZYME FSQD"/>
    <property type="match status" value="1"/>
</dbReference>
<gene>
    <name evidence="6" type="ORF">ACFQDO_15010</name>
</gene>